<dbReference type="RefSeq" id="WP_012507106.1">
    <property type="nucleotide sequence ID" value="NC_011060.1"/>
</dbReference>
<protein>
    <recommendedName>
        <fullName evidence="4">DUF3780 domain-containing protein</fullName>
    </recommendedName>
</protein>
<reference evidence="2 3" key="1">
    <citation type="submission" date="2008-06" db="EMBL/GenBank/DDBJ databases">
        <title>Complete sequence of Pelodictyon phaeoclathratiforme BU-1.</title>
        <authorList>
            <consortium name="US DOE Joint Genome Institute"/>
            <person name="Lucas S."/>
            <person name="Copeland A."/>
            <person name="Lapidus A."/>
            <person name="Glavina del Rio T."/>
            <person name="Dalin E."/>
            <person name="Tice H."/>
            <person name="Bruce D."/>
            <person name="Goodwin L."/>
            <person name="Pitluck S."/>
            <person name="Schmutz J."/>
            <person name="Larimer F."/>
            <person name="Land M."/>
            <person name="Hauser L."/>
            <person name="Kyrpides N."/>
            <person name="Mikhailova N."/>
            <person name="Liu Z."/>
            <person name="Li T."/>
            <person name="Zhao F."/>
            <person name="Overmann J."/>
            <person name="Bryant D.A."/>
            <person name="Richardson P."/>
        </authorList>
    </citation>
    <scope>NUCLEOTIDE SEQUENCE [LARGE SCALE GENOMIC DNA]</scope>
    <source>
        <strain evidence="3">DSM 5477 / BU-1</strain>
    </source>
</reference>
<dbReference type="KEGG" id="pph:Ppha_0275"/>
<dbReference type="eggNOG" id="ENOG502Z992">
    <property type="taxonomic scope" value="Bacteria"/>
</dbReference>
<feature type="region of interest" description="Disordered" evidence="1">
    <location>
        <begin position="175"/>
        <end position="202"/>
    </location>
</feature>
<gene>
    <name evidence="2" type="ordered locus">Ppha_0275</name>
</gene>
<dbReference type="OrthoDB" id="67865at2"/>
<evidence type="ECO:0000313" key="3">
    <source>
        <dbReference type="Proteomes" id="UP000002724"/>
    </source>
</evidence>
<dbReference type="Proteomes" id="UP000002724">
    <property type="component" value="Chromosome"/>
</dbReference>
<dbReference type="NCBIfam" id="NF042961">
    <property type="entry name" value="DUF3780_antiphage"/>
    <property type="match status" value="1"/>
</dbReference>
<evidence type="ECO:0000256" key="1">
    <source>
        <dbReference type="SAM" id="MobiDB-lite"/>
    </source>
</evidence>
<dbReference type="InterPro" id="IPR024220">
    <property type="entry name" value="DUF3780"/>
</dbReference>
<accession>B4SBT5</accession>
<dbReference type="HOGENOM" id="CLU_116240_0_0_10"/>
<name>B4SBT5_PELPB</name>
<evidence type="ECO:0000313" key="2">
    <source>
        <dbReference type="EMBL" id="ACF42610.1"/>
    </source>
</evidence>
<dbReference type="AlphaFoldDB" id="B4SBT5"/>
<evidence type="ECO:0008006" key="4">
    <source>
        <dbReference type="Google" id="ProtNLM"/>
    </source>
</evidence>
<dbReference type="EMBL" id="CP001110">
    <property type="protein sequence ID" value="ACF42610.1"/>
    <property type="molecule type" value="Genomic_DNA"/>
</dbReference>
<dbReference type="Pfam" id="PF12635">
    <property type="entry name" value="DUF3780"/>
    <property type="match status" value="1"/>
</dbReference>
<organism evidence="2 3">
    <name type="scientific">Pelodictyon phaeoclathratiforme (strain DSM 5477 / BU-1)</name>
    <dbReference type="NCBI Taxonomy" id="324925"/>
    <lineage>
        <taxon>Bacteria</taxon>
        <taxon>Pseudomonadati</taxon>
        <taxon>Chlorobiota</taxon>
        <taxon>Chlorobiia</taxon>
        <taxon>Chlorobiales</taxon>
        <taxon>Chlorobiaceae</taxon>
        <taxon>Chlorobium/Pelodictyon group</taxon>
        <taxon>Pelodictyon</taxon>
    </lineage>
</organism>
<sequence>MTNSNLIGLDPSAKKRYLGFGAPSAYGSHVFRVIVPAGMTGNIIVQEDYGYLAGINGTPDFEIRAMLPRSKWKLVAETAKRDFNARLRSKKVSISTWKPQDNYLDRMLGKELCVLVWAVEHAANDDEIEVICRKWRALRPEERWWLYTVTAAEGGLAEDSGRGWRKALYLALSDGQAQPKPKKKVPENDPRSIGLFDSLSND</sequence>
<dbReference type="STRING" id="324925.Ppha_0275"/>
<proteinExistence type="predicted"/>
<keyword evidence="3" id="KW-1185">Reference proteome</keyword>